<dbReference type="PROSITE" id="PS00216">
    <property type="entry name" value="SUGAR_TRANSPORT_1"/>
    <property type="match status" value="1"/>
</dbReference>
<keyword evidence="5 10" id="KW-0812">Transmembrane</keyword>
<dbReference type="GO" id="GO:0015145">
    <property type="term" value="F:monosaccharide transmembrane transporter activity"/>
    <property type="evidence" value="ECO:0007669"/>
    <property type="project" value="InterPro"/>
</dbReference>
<dbReference type="OrthoDB" id="4142200at2759"/>
<keyword evidence="13" id="KW-1185">Reference proteome</keyword>
<dbReference type="PANTHER" id="PTHR23500">
    <property type="entry name" value="SOLUTE CARRIER FAMILY 2, FACILITATED GLUCOSE TRANSPORTER"/>
    <property type="match status" value="1"/>
</dbReference>
<feature type="transmembrane region" description="Helical" evidence="10">
    <location>
        <begin position="460"/>
        <end position="483"/>
    </location>
</feature>
<dbReference type="InterPro" id="IPR044778">
    <property type="entry name" value="MFS_STP/MST-like_plant"/>
</dbReference>
<feature type="transmembrane region" description="Helical" evidence="10">
    <location>
        <begin position="115"/>
        <end position="134"/>
    </location>
</feature>
<feature type="transmembrane region" description="Helical" evidence="10">
    <location>
        <begin position="433"/>
        <end position="454"/>
    </location>
</feature>
<dbReference type="InterPro" id="IPR045262">
    <property type="entry name" value="STP/PLT_plant"/>
</dbReference>
<evidence type="ECO:0000256" key="1">
    <source>
        <dbReference type="ARBA" id="ARBA00004141"/>
    </source>
</evidence>
<accession>A0A811MK38</accession>
<organism evidence="12 13">
    <name type="scientific">Miscanthus lutarioriparius</name>
    <dbReference type="NCBI Taxonomy" id="422564"/>
    <lineage>
        <taxon>Eukaryota</taxon>
        <taxon>Viridiplantae</taxon>
        <taxon>Streptophyta</taxon>
        <taxon>Embryophyta</taxon>
        <taxon>Tracheophyta</taxon>
        <taxon>Spermatophyta</taxon>
        <taxon>Magnoliopsida</taxon>
        <taxon>Liliopsida</taxon>
        <taxon>Poales</taxon>
        <taxon>Poaceae</taxon>
        <taxon>PACMAD clade</taxon>
        <taxon>Panicoideae</taxon>
        <taxon>Andropogonodae</taxon>
        <taxon>Andropogoneae</taxon>
        <taxon>Saccharinae</taxon>
        <taxon>Miscanthus</taxon>
    </lineage>
</organism>
<keyword evidence="3 9" id="KW-0813">Transport</keyword>
<feature type="transmembrane region" description="Helical" evidence="10">
    <location>
        <begin position="85"/>
        <end position="108"/>
    </location>
</feature>
<keyword evidence="4" id="KW-0762">Sugar transport</keyword>
<feature type="transmembrane region" description="Helical" evidence="10">
    <location>
        <begin position="174"/>
        <end position="197"/>
    </location>
</feature>
<dbReference type="Pfam" id="PF00083">
    <property type="entry name" value="Sugar_tr"/>
    <property type="match status" value="1"/>
</dbReference>
<dbReference type="GO" id="GO:0016020">
    <property type="term" value="C:membrane"/>
    <property type="evidence" value="ECO:0007669"/>
    <property type="project" value="UniProtKB-SubCell"/>
</dbReference>
<evidence type="ECO:0000256" key="7">
    <source>
        <dbReference type="ARBA" id="ARBA00022989"/>
    </source>
</evidence>
<gene>
    <name evidence="12" type="ORF">NCGR_LOCUS3438</name>
</gene>
<dbReference type="InterPro" id="IPR005829">
    <property type="entry name" value="Sugar_transporter_CS"/>
</dbReference>
<evidence type="ECO:0000313" key="12">
    <source>
        <dbReference type="EMBL" id="CAD6205607.1"/>
    </source>
</evidence>
<dbReference type="EMBL" id="CAJGYO010000001">
    <property type="protein sequence ID" value="CAD6205607.1"/>
    <property type="molecule type" value="Genomic_DNA"/>
</dbReference>
<keyword evidence="6" id="KW-0769">Symport</keyword>
<protein>
    <recommendedName>
        <fullName evidence="11">Major facilitator superfamily (MFS) profile domain-containing protein</fullName>
    </recommendedName>
</protein>
<evidence type="ECO:0000256" key="10">
    <source>
        <dbReference type="SAM" id="Phobius"/>
    </source>
</evidence>
<feature type="transmembrane region" description="Helical" evidence="10">
    <location>
        <begin position="203"/>
        <end position="226"/>
    </location>
</feature>
<evidence type="ECO:0000256" key="5">
    <source>
        <dbReference type="ARBA" id="ARBA00022692"/>
    </source>
</evidence>
<dbReference type="InterPro" id="IPR036259">
    <property type="entry name" value="MFS_trans_sf"/>
</dbReference>
<reference evidence="12" key="1">
    <citation type="submission" date="2020-10" db="EMBL/GenBank/DDBJ databases">
        <authorList>
            <person name="Han B."/>
            <person name="Lu T."/>
            <person name="Zhao Q."/>
            <person name="Huang X."/>
            <person name="Zhao Y."/>
        </authorList>
    </citation>
    <scope>NUCLEOTIDE SEQUENCE</scope>
</reference>
<dbReference type="CDD" id="cd17361">
    <property type="entry name" value="MFS_STP"/>
    <property type="match status" value="1"/>
</dbReference>
<evidence type="ECO:0000256" key="9">
    <source>
        <dbReference type="RuleBase" id="RU003346"/>
    </source>
</evidence>
<keyword evidence="8 10" id="KW-0472">Membrane</keyword>
<dbReference type="AlphaFoldDB" id="A0A811MK38"/>
<comment type="subcellular location">
    <subcellularLocation>
        <location evidence="1">Membrane</location>
        <topology evidence="1">Multi-pass membrane protein</topology>
    </subcellularLocation>
</comment>
<dbReference type="Gene3D" id="1.20.1250.20">
    <property type="entry name" value="MFS general substrate transporter like domains"/>
    <property type="match status" value="1"/>
</dbReference>
<evidence type="ECO:0000259" key="11">
    <source>
        <dbReference type="PROSITE" id="PS50850"/>
    </source>
</evidence>
<evidence type="ECO:0000256" key="8">
    <source>
        <dbReference type="ARBA" id="ARBA00023136"/>
    </source>
</evidence>
<dbReference type="PRINTS" id="PR00171">
    <property type="entry name" value="SUGRTRNSPORT"/>
</dbReference>
<evidence type="ECO:0000256" key="3">
    <source>
        <dbReference type="ARBA" id="ARBA00022448"/>
    </source>
</evidence>
<comment type="similarity">
    <text evidence="2 9">Belongs to the major facilitator superfamily. Sugar transporter (TC 2.A.1.1) family.</text>
</comment>
<evidence type="ECO:0000256" key="2">
    <source>
        <dbReference type="ARBA" id="ARBA00010992"/>
    </source>
</evidence>
<feature type="transmembrane region" description="Helical" evidence="10">
    <location>
        <begin position="140"/>
        <end position="162"/>
    </location>
</feature>
<keyword evidence="7 10" id="KW-1133">Transmembrane helix</keyword>
<feature type="transmembrane region" description="Helical" evidence="10">
    <location>
        <begin position="293"/>
        <end position="317"/>
    </location>
</feature>
<evidence type="ECO:0000313" key="13">
    <source>
        <dbReference type="Proteomes" id="UP000604825"/>
    </source>
</evidence>
<dbReference type="NCBIfam" id="TIGR00879">
    <property type="entry name" value="SP"/>
    <property type="match status" value="1"/>
</dbReference>
<dbReference type="Proteomes" id="UP000604825">
    <property type="component" value="Unassembled WGS sequence"/>
</dbReference>
<dbReference type="SUPFAM" id="SSF103473">
    <property type="entry name" value="MFS general substrate transporter"/>
    <property type="match status" value="1"/>
</dbReference>
<feature type="domain" description="Major facilitator superfamily (MFS) profile" evidence="11">
    <location>
        <begin position="28"/>
        <end position="487"/>
    </location>
</feature>
<feature type="transmembrane region" description="Helical" evidence="10">
    <location>
        <begin position="329"/>
        <end position="351"/>
    </location>
</feature>
<dbReference type="PROSITE" id="PS50850">
    <property type="entry name" value="MFS"/>
    <property type="match status" value="1"/>
</dbReference>
<proteinExistence type="inferred from homology"/>
<dbReference type="FunFam" id="1.20.1250.20:FF:000002">
    <property type="entry name" value="Sugar transport protein 13"/>
    <property type="match status" value="1"/>
</dbReference>
<name>A0A811MK38_9POAL</name>
<dbReference type="InterPro" id="IPR020846">
    <property type="entry name" value="MFS_dom"/>
</dbReference>
<sequence length="533" mass="56677">MAVLAAVSAGAGQGKEYPGGLTLYVLLTCAVAATGGLIVGYDIGISGGVTSMDAFLHKFFPSVYRKEQTARGGGSSQYCKFDSQLLTAFTSSLYLAALVASFFVASVARSLGRKWSMFGGGVSFLAGATLNAAAQDVAMLIVGRILLGIGVSFAALCIPIYLSEMAPHRLRGTLNIGFQLMITVGIFSANLVNYGAAKIEGGWGWRLSLGLAAVPAAVITVGSLFLPDTPSSLIRRGYHEQARQVLARIRGADVDVADEYGDLVAAAREASGAVDVRRPWQDILGRRSYRPQLTMAVLVPFFQQLTGINVIMFYAPVLFKTIGLGGDASLMSAVITGLVNIVATFVSIATVDGLGRRKLFFQGGCQMLVCQVVIGTLIGVEFGASGDGAAIPKNSAATVVAFICIYVAGFAWSWGPLGILVPSEIFPLEIRPAGQGISVAVSMLCNFAVAQSFLPMLCHLRFGLFYFFGGWVLVMTLFVAMFLPETKGVPVEKMGAVWRTHWFWGRFVTDMDGRDENCDSAFHKGNGIAVREP</sequence>
<dbReference type="InterPro" id="IPR005828">
    <property type="entry name" value="MFS_sugar_transport-like"/>
</dbReference>
<dbReference type="GO" id="GO:0015293">
    <property type="term" value="F:symporter activity"/>
    <property type="evidence" value="ECO:0007669"/>
    <property type="project" value="UniProtKB-KW"/>
</dbReference>
<evidence type="ECO:0000256" key="4">
    <source>
        <dbReference type="ARBA" id="ARBA00022597"/>
    </source>
</evidence>
<feature type="transmembrane region" description="Helical" evidence="10">
    <location>
        <begin position="396"/>
        <end position="421"/>
    </location>
</feature>
<evidence type="ECO:0000256" key="6">
    <source>
        <dbReference type="ARBA" id="ARBA00022847"/>
    </source>
</evidence>
<comment type="caution">
    <text evidence="12">The sequence shown here is derived from an EMBL/GenBank/DDBJ whole genome shotgun (WGS) entry which is preliminary data.</text>
</comment>
<dbReference type="PANTHER" id="PTHR23500:SF545">
    <property type="entry name" value="SUGAR TRANSPORT PROTEIN MST2"/>
    <property type="match status" value="1"/>
</dbReference>
<dbReference type="InterPro" id="IPR003663">
    <property type="entry name" value="Sugar/inositol_transpt"/>
</dbReference>